<dbReference type="PANTHER" id="PTHR23028:SF134">
    <property type="entry name" value="PUTATIVE (AFU_ORTHOLOGUE AFUA_4G08520)-RELATED"/>
    <property type="match status" value="1"/>
</dbReference>
<evidence type="ECO:0000259" key="2">
    <source>
        <dbReference type="Pfam" id="PF01757"/>
    </source>
</evidence>
<dbReference type="Proteomes" id="UP000516028">
    <property type="component" value="Chromosome"/>
</dbReference>
<reference evidence="3 4" key="1">
    <citation type="submission" date="2020-08" db="EMBL/GenBank/DDBJ databases">
        <title>Genome sequence of Diaphorobacter aerolatus KACC 16536T.</title>
        <authorList>
            <person name="Hyun D.-W."/>
            <person name="Bae J.-W."/>
        </authorList>
    </citation>
    <scope>NUCLEOTIDE SEQUENCE [LARGE SCALE GENOMIC DNA]</scope>
    <source>
        <strain evidence="3 4">KACC 16536</strain>
    </source>
</reference>
<proteinExistence type="predicted"/>
<keyword evidence="3" id="KW-0012">Acyltransferase</keyword>
<feature type="transmembrane region" description="Helical" evidence="1">
    <location>
        <begin position="60"/>
        <end position="79"/>
    </location>
</feature>
<keyword evidence="3" id="KW-0808">Transferase</keyword>
<feature type="transmembrane region" description="Helical" evidence="1">
    <location>
        <begin position="232"/>
        <end position="256"/>
    </location>
</feature>
<evidence type="ECO:0000313" key="3">
    <source>
        <dbReference type="EMBL" id="QNP48166.1"/>
    </source>
</evidence>
<evidence type="ECO:0000313" key="4">
    <source>
        <dbReference type="Proteomes" id="UP000516028"/>
    </source>
</evidence>
<feature type="transmembrane region" description="Helical" evidence="1">
    <location>
        <begin position="91"/>
        <end position="112"/>
    </location>
</feature>
<name>A0A7H0GIQ0_9BURK</name>
<evidence type="ECO:0000256" key="1">
    <source>
        <dbReference type="SAM" id="Phobius"/>
    </source>
</evidence>
<feature type="transmembrane region" description="Helical" evidence="1">
    <location>
        <begin position="193"/>
        <end position="212"/>
    </location>
</feature>
<protein>
    <submittedName>
        <fullName evidence="3">Acyltransferase</fullName>
    </submittedName>
</protein>
<sequence length="302" mass="33211">MGNAWYWRSLVKRYPRLAIPALVSSVFSCTLLALFGFRYAGLNVYSGSDVTSFLPTVVDFRLAAWEGAIGSFFLGKFSFNPVLWTIRTELFGSVLVLVLVPLVGRLPAWLRYAIYAGLIWQFSNDNLMAFVFGALAADLLLKPPRGLAGLKTGCVPALIFMLGLYLLSRPYYVPYVNLWQPVDLLMPDPTMRKPHAAGAFLLILSVGSVAPVRRLLEGRVAQFLGRLSYSLYLLHFPLLASVGALVLLAMVTHVGYGTALLLAFPVVMAICLALSMVFNRWVDEPAVAFSSRLAGALVRNRA</sequence>
<organism evidence="3 4">
    <name type="scientific">Diaphorobacter aerolatus</name>
    <dbReference type="NCBI Taxonomy" id="1288495"/>
    <lineage>
        <taxon>Bacteria</taxon>
        <taxon>Pseudomonadati</taxon>
        <taxon>Pseudomonadota</taxon>
        <taxon>Betaproteobacteria</taxon>
        <taxon>Burkholderiales</taxon>
        <taxon>Comamonadaceae</taxon>
        <taxon>Diaphorobacter</taxon>
    </lineage>
</organism>
<feature type="transmembrane region" description="Helical" evidence="1">
    <location>
        <begin position="153"/>
        <end position="173"/>
    </location>
</feature>
<dbReference type="KEGG" id="daer:H9K75_19390"/>
<feature type="domain" description="Acyltransferase 3" evidence="2">
    <location>
        <begin position="6"/>
        <end position="277"/>
    </location>
</feature>
<dbReference type="PANTHER" id="PTHR23028">
    <property type="entry name" value="ACETYLTRANSFERASE"/>
    <property type="match status" value="1"/>
</dbReference>
<gene>
    <name evidence="3" type="ORF">H9K75_19390</name>
</gene>
<dbReference type="InterPro" id="IPR002656">
    <property type="entry name" value="Acyl_transf_3_dom"/>
</dbReference>
<dbReference type="AlphaFoldDB" id="A0A7H0GIQ0"/>
<keyword evidence="1" id="KW-1133">Transmembrane helix</keyword>
<dbReference type="Pfam" id="PF01757">
    <property type="entry name" value="Acyl_transf_3"/>
    <property type="match status" value="1"/>
</dbReference>
<feature type="transmembrane region" description="Helical" evidence="1">
    <location>
        <begin position="17"/>
        <end position="40"/>
    </location>
</feature>
<dbReference type="InterPro" id="IPR050879">
    <property type="entry name" value="Acyltransferase_3"/>
</dbReference>
<dbReference type="EMBL" id="CP060783">
    <property type="protein sequence ID" value="QNP48166.1"/>
    <property type="molecule type" value="Genomic_DNA"/>
</dbReference>
<accession>A0A7H0GIQ0</accession>
<keyword evidence="1" id="KW-0812">Transmembrane</keyword>
<keyword evidence="1" id="KW-0472">Membrane</keyword>
<feature type="transmembrane region" description="Helical" evidence="1">
    <location>
        <begin position="118"/>
        <end position="141"/>
    </location>
</feature>
<feature type="transmembrane region" description="Helical" evidence="1">
    <location>
        <begin position="262"/>
        <end position="282"/>
    </location>
</feature>
<keyword evidence="4" id="KW-1185">Reference proteome</keyword>
<dbReference type="GO" id="GO:0016747">
    <property type="term" value="F:acyltransferase activity, transferring groups other than amino-acyl groups"/>
    <property type="evidence" value="ECO:0007669"/>
    <property type="project" value="InterPro"/>
</dbReference>